<accession>E9I6U4</accession>
<evidence type="ECO:0000313" key="2">
    <source>
        <dbReference type="EMBL" id="EFX60286.1"/>
    </source>
</evidence>
<protein>
    <submittedName>
        <fullName evidence="2">Uncharacterized protein</fullName>
    </submittedName>
</protein>
<dbReference type="InParanoid" id="E9I6U4"/>
<proteinExistence type="predicted"/>
<feature type="region of interest" description="Disordered" evidence="1">
    <location>
        <begin position="41"/>
        <end position="65"/>
    </location>
</feature>
<dbReference type="HOGENOM" id="CLU_1572181_0_0_1"/>
<dbReference type="AlphaFoldDB" id="E9I6U4"/>
<name>E9I6U4_DAPPU</name>
<organism evidence="2 3">
    <name type="scientific">Daphnia pulex</name>
    <name type="common">Water flea</name>
    <dbReference type="NCBI Taxonomy" id="6669"/>
    <lineage>
        <taxon>Eukaryota</taxon>
        <taxon>Metazoa</taxon>
        <taxon>Ecdysozoa</taxon>
        <taxon>Arthropoda</taxon>
        <taxon>Crustacea</taxon>
        <taxon>Branchiopoda</taxon>
        <taxon>Diplostraca</taxon>
        <taxon>Cladocera</taxon>
        <taxon>Anomopoda</taxon>
        <taxon>Daphniidae</taxon>
        <taxon>Daphnia</taxon>
    </lineage>
</organism>
<keyword evidence="3" id="KW-1185">Reference proteome</keyword>
<reference evidence="2 3" key="1">
    <citation type="journal article" date="2011" name="Science">
        <title>The ecoresponsive genome of Daphnia pulex.</title>
        <authorList>
            <person name="Colbourne J.K."/>
            <person name="Pfrender M.E."/>
            <person name="Gilbert D."/>
            <person name="Thomas W.K."/>
            <person name="Tucker A."/>
            <person name="Oakley T.H."/>
            <person name="Tokishita S."/>
            <person name="Aerts A."/>
            <person name="Arnold G.J."/>
            <person name="Basu M.K."/>
            <person name="Bauer D.J."/>
            <person name="Caceres C.E."/>
            <person name="Carmel L."/>
            <person name="Casola C."/>
            <person name="Choi J.H."/>
            <person name="Detter J.C."/>
            <person name="Dong Q."/>
            <person name="Dusheyko S."/>
            <person name="Eads B.D."/>
            <person name="Frohlich T."/>
            <person name="Geiler-Samerotte K.A."/>
            <person name="Gerlach D."/>
            <person name="Hatcher P."/>
            <person name="Jogdeo S."/>
            <person name="Krijgsveld J."/>
            <person name="Kriventseva E.V."/>
            <person name="Kultz D."/>
            <person name="Laforsch C."/>
            <person name="Lindquist E."/>
            <person name="Lopez J."/>
            <person name="Manak J.R."/>
            <person name="Muller J."/>
            <person name="Pangilinan J."/>
            <person name="Patwardhan R.P."/>
            <person name="Pitluck S."/>
            <person name="Pritham E.J."/>
            <person name="Rechtsteiner A."/>
            <person name="Rho M."/>
            <person name="Rogozin I.B."/>
            <person name="Sakarya O."/>
            <person name="Salamov A."/>
            <person name="Schaack S."/>
            <person name="Shapiro H."/>
            <person name="Shiga Y."/>
            <person name="Skalitzky C."/>
            <person name="Smith Z."/>
            <person name="Souvorov A."/>
            <person name="Sung W."/>
            <person name="Tang Z."/>
            <person name="Tsuchiya D."/>
            <person name="Tu H."/>
            <person name="Vos H."/>
            <person name="Wang M."/>
            <person name="Wolf Y.I."/>
            <person name="Yamagata H."/>
            <person name="Yamada T."/>
            <person name="Ye Y."/>
            <person name="Shaw J.R."/>
            <person name="Andrews J."/>
            <person name="Crease T.J."/>
            <person name="Tang H."/>
            <person name="Lucas S.M."/>
            <person name="Robertson H.M."/>
            <person name="Bork P."/>
            <person name="Koonin E.V."/>
            <person name="Zdobnov E.M."/>
            <person name="Grigoriev I.V."/>
            <person name="Lynch M."/>
            <person name="Boore J.L."/>
        </authorList>
    </citation>
    <scope>NUCLEOTIDE SEQUENCE [LARGE SCALE GENOMIC DNA]</scope>
</reference>
<dbReference type="Proteomes" id="UP000000305">
    <property type="component" value="Unassembled WGS sequence"/>
</dbReference>
<sequence length="170" mass="19697">MVDLLMQPQNLQLGAQIDLIIMRRRLTILVRLPVLAHHNDGRLHRRQRRKQQVQEDEGIGIKRHPHPVQYLRIQNHPAEEDDGEGNDEPPAATDRRDMVRQTLAKGRAFFVDDANILRGFAFVDTFQHTPFRRRQGIARFAEQLHRQIVDRARQCHASASAISVRLLAMP</sequence>
<evidence type="ECO:0000313" key="3">
    <source>
        <dbReference type="Proteomes" id="UP000000305"/>
    </source>
</evidence>
<gene>
    <name evidence="2" type="ORF">DAPPUDRAFT_278239</name>
</gene>
<dbReference type="EMBL" id="GL736706">
    <property type="protein sequence ID" value="EFX60286.1"/>
    <property type="molecule type" value="Genomic_DNA"/>
</dbReference>
<dbReference type="KEGG" id="dpx:DAPPUDRAFT_278239"/>
<feature type="region of interest" description="Disordered" evidence="1">
    <location>
        <begin position="76"/>
        <end position="95"/>
    </location>
</feature>
<evidence type="ECO:0000256" key="1">
    <source>
        <dbReference type="SAM" id="MobiDB-lite"/>
    </source>
</evidence>